<keyword evidence="3" id="KW-0479">Metal-binding</keyword>
<evidence type="ECO:0000256" key="3">
    <source>
        <dbReference type="ARBA" id="ARBA00022723"/>
    </source>
</evidence>
<dbReference type="EMBL" id="CP036289">
    <property type="protein sequence ID" value="QDU73475.1"/>
    <property type="molecule type" value="Genomic_DNA"/>
</dbReference>
<dbReference type="Pfam" id="PF00884">
    <property type="entry name" value="Sulfatase"/>
    <property type="match status" value="1"/>
</dbReference>
<dbReference type="KEGG" id="bvo:Pan97_04470"/>
<feature type="signal peptide" evidence="7">
    <location>
        <begin position="1"/>
        <end position="22"/>
    </location>
</feature>
<dbReference type="InterPro" id="IPR024053">
    <property type="entry name" value="VHL_beta_dom"/>
</dbReference>
<dbReference type="InterPro" id="IPR036208">
    <property type="entry name" value="VHL_sf"/>
</dbReference>
<dbReference type="Gene3D" id="3.40.720.10">
    <property type="entry name" value="Alkaline Phosphatase, subunit A"/>
    <property type="match status" value="1"/>
</dbReference>
<reference evidence="11" key="1">
    <citation type="submission" date="2019-02" db="EMBL/GenBank/DDBJ databases">
        <title>Deep-cultivation of Planctomycetes and their phenomic and genomic characterization uncovers novel biology.</title>
        <authorList>
            <person name="Wiegand S."/>
            <person name="Jogler M."/>
            <person name="Boedeker C."/>
            <person name="Pinto D."/>
            <person name="Vollmers J."/>
            <person name="Rivas-Marin E."/>
            <person name="Kohn T."/>
            <person name="Peeters S.H."/>
            <person name="Heuer A."/>
            <person name="Rast P."/>
            <person name="Oberbeckmann S."/>
            <person name="Bunk B."/>
            <person name="Jeske O."/>
            <person name="Meyerdierks A."/>
            <person name="Storesund J.E."/>
            <person name="Kallscheuer N."/>
            <person name="Luecker S."/>
            <person name="Lage O.M."/>
            <person name="Pohl T."/>
            <person name="Merkel B.J."/>
            <person name="Hornburger P."/>
            <person name="Mueller R.-W."/>
            <person name="Bruemmer F."/>
            <person name="Labrenz M."/>
            <person name="Spormann A.M."/>
            <person name="Op den Camp H."/>
            <person name="Overmann J."/>
            <person name="Amann R."/>
            <person name="Jetten M.S.M."/>
            <person name="Mascher T."/>
            <person name="Medema M.H."/>
            <person name="Devos D.P."/>
            <person name="Kaster A.-K."/>
            <person name="Ovreas L."/>
            <person name="Rohde M."/>
            <person name="Galperin M.Y."/>
            <person name="Jogler C."/>
        </authorList>
    </citation>
    <scope>NUCLEOTIDE SEQUENCE [LARGE SCALE GENOMIC DNA]</scope>
    <source>
        <strain evidence="11">Pan97</strain>
    </source>
</reference>
<dbReference type="InterPro" id="IPR017850">
    <property type="entry name" value="Alkaline_phosphatase_core_sf"/>
</dbReference>
<evidence type="ECO:0000256" key="4">
    <source>
        <dbReference type="ARBA" id="ARBA00022729"/>
    </source>
</evidence>
<dbReference type="GO" id="GO:0047753">
    <property type="term" value="F:choline-sulfatase activity"/>
    <property type="evidence" value="ECO:0007669"/>
    <property type="project" value="UniProtKB-EC"/>
</dbReference>
<name>A0A518C2M1_9BACT</name>
<dbReference type="GO" id="GO:0005737">
    <property type="term" value="C:cytoplasm"/>
    <property type="evidence" value="ECO:0007669"/>
    <property type="project" value="TreeGrafter"/>
</dbReference>
<dbReference type="CDD" id="cd16030">
    <property type="entry name" value="iduronate-2-sulfatase"/>
    <property type="match status" value="1"/>
</dbReference>
<feature type="chain" id="PRO_5021905255" evidence="7">
    <location>
        <begin position="23"/>
        <end position="575"/>
    </location>
</feature>
<dbReference type="Pfam" id="PF01847">
    <property type="entry name" value="VHL"/>
    <property type="match status" value="1"/>
</dbReference>
<dbReference type="RefSeq" id="WP_196782249.1">
    <property type="nucleotide sequence ID" value="NZ_CP036289.1"/>
</dbReference>
<evidence type="ECO:0000256" key="7">
    <source>
        <dbReference type="SAM" id="SignalP"/>
    </source>
</evidence>
<dbReference type="SUPFAM" id="SSF53649">
    <property type="entry name" value="Alkaline phosphatase-like"/>
    <property type="match status" value="1"/>
</dbReference>
<proteinExistence type="inferred from homology"/>
<dbReference type="SUPFAM" id="SSF49468">
    <property type="entry name" value="VHL"/>
    <property type="match status" value="1"/>
</dbReference>
<dbReference type="InterPro" id="IPR037140">
    <property type="entry name" value="VHL_beta_dom_sf"/>
</dbReference>
<evidence type="ECO:0000313" key="10">
    <source>
        <dbReference type="EMBL" id="QDU73475.1"/>
    </source>
</evidence>
<gene>
    <name evidence="10" type="primary">betC_4</name>
    <name evidence="10" type="ORF">Pan97_04470</name>
</gene>
<organism evidence="10 11">
    <name type="scientific">Bremerella volcania</name>
    <dbReference type="NCBI Taxonomy" id="2527984"/>
    <lineage>
        <taxon>Bacteria</taxon>
        <taxon>Pseudomonadati</taxon>
        <taxon>Planctomycetota</taxon>
        <taxon>Planctomycetia</taxon>
        <taxon>Pirellulales</taxon>
        <taxon>Pirellulaceae</taxon>
        <taxon>Bremerella</taxon>
    </lineage>
</organism>
<keyword evidence="11" id="KW-1185">Reference proteome</keyword>
<dbReference type="PANTHER" id="PTHR45953:SF1">
    <property type="entry name" value="IDURONATE 2-SULFATASE"/>
    <property type="match status" value="1"/>
</dbReference>
<sequence precursor="true">MNNYLITTVVFVLVFCVGNCHAQAMEGTKPNVLFIAMDDLNDWIGCMGGHPQTITPNLDRLAQSGVLFTNAHCAAPACNPSRISIFSGIAPNVSGVYANDQVLREVLPDVELLPKTFSKNGYNSTGSGKMLHYIIDAQSWDDYFPKPSSEMPIPETLYPDKRPLSLPRAGPWQYVETDWGALDASDEEFGGDYKVSQWVSEQLAKKHDKPFFLACGIYRPHEPWFVPAKYFEPFPLESIQIPPGYREDDLADLPPEGKRHGPNRYFDHIRKHGEWKHAIQSYLASIHFADAMLGRVLDALDNSEYADNTIVVLWSDHGWHLGEKEHWQKYTAWRACTRIPLMIRVPKNCPGLPEGTKPGICDQPVNLVSLAPTLFDLCGLTANKVHDGPSLTPLLKDAEGNWPHVSVTYLHHPGDYGLSDDRFRYIHYANGDEELYDVEADRYEWTNLAGDPQYADKLAELRAKGPTRFADKPEPSIQSLNKLKWVRLGEDKAPPSRPDGSQFPVFFINETEEPVKLYWIDRQGQPKFYEEIQPTKTARQATRPGAVWQITDLQDKPLGYFKVDDRSAQAIIPAK</sequence>
<dbReference type="EC" id="3.1.6.6" evidence="10"/>
<keyword evidence="4 7" id="KW-0732">Signal</keyword>
<evidence type="ECO:0000313" key="11">
    <source>
        <dbReference type="Proteomes" id="UP000318626"/>
    </source>
</evidence>
<dbReference type="GO" id="GO:0004423">
    <property type="term" value="F:iduronate-2-sulfatase activity"/>
    <property type="evidence" value="ECO:0007669"/>
    <property type="project" value="InterPro"/>
</dbReference>
<evidence type="ECO:0000256" key="2">
    <source>
        <dbReference type="ARBA" id="ARBA00008779"/>
    </source>
</evidence>
<evidence type="ECO:0000256" key="6">
    <source>
        <dbReference type="ARBA" id="ARBA00022837"/>
    </source>
</evidence>
<feature type="domain" description="Sulfatase N-terminal" evidence="8">
    <location>
        <begin position="30"/>
        <end position="379"/>
    </location>
</feature>
<accession>A0A518C2M1</accession>
<comment type="similarity">
    <text evidence="2">Belongs to the sulfatase family.</text>
</comment>
<keyword evidence="6" id="KW-0106">Calcium</keyword>
<evidence type="ECO:0000259" key="8">
    <source>
        <dbReference type="Pfam" id="PF00884"/>
    </source>
</evidence>
<dbReference type="AlphaFoldDB" id="A0A518C2M1"/>
<evidence type="ECO:0000256" key="5">
    <source>
        <dbReference type="ARBA" id="ARBA00022801"/>
    </source>
</evidence>
<dbReference type="GO" id="GO:0046872">
    <property type="term" value="F:metal ion binding"/>
    <property type="evidence" value="ECO:0007669"/>
    <property type="project" value="UniProtKB-KW"/>
</dbReference>
<comment type="cofactor">
    <cofactor evidence="1">
        <name>Ca(2+)</name>
        <dbReference type="ChEBI" id="CHEBI:29108"/>
    </cofactor>
</comment>
<evidence type="ECO:0000259" key="9">
    <source>
        <dbReference type="Pfam" id="PF01847"/>
    </source>
</evidence>
<keyword evidence="5 10" id="KW-0378">Hydrolase</keyword>
<dbReference type="InterPro" id="IPR035874">
    <property type="entry name" value="IDS"/>
</dbReference>
<dbReference type="Gene3D" id="2.60.40.780">
    <property type="entry name" value="von Hippel-Lindau disease tumour suppressor, beta domain"/>
    <property type="match status" value="1"/>
</dbReference>
<dbReference type="InterPro" id="IPR000917">
    <property type="entry name" value="Sulfatase_N"/>
</dbReference>
<dbReference type="PANTHER" id="PTHR45953">
    <property type="entry name" value="IDURONATE 2-SULFATASE"/>
    <property type="match status" value="1"/>
</dbReference>
<protein>
    <submittedName>
        <fullName evidence="10">Choline-sulfatase</fullName>
        <ecNumber evidence="10">3.1.6.6</ecNumber>
    </submittedName>
</protein>
<evidence type="ECO:0000256" key="1">
    <source>
        <dbReference type="ARBA" id="ARBA00001913"/>
    </source>
</evidence>
<dbReference type="Proteomes" id="UP000318626">
    <property type="component" value="Chromosome"/>
</dbReference>
<feature type="domain" description="von Hippel-Lindau disease tumour suppressor beta" evidence="9">
    <location>
        <begin position="503"/>
        <end position="553"/>
    </location>
</feature>